<gene>
    <name evidence="1" type="ORF">PF021_07355</name>
</gene>
<keyword evidence="2" id="KW-1185">Reference proteome</keyword>
<sequence>MNKIPFLKAFQICRNGDKIPFSVSLDSVSLDGYLCFESSHSDFLRLCAKLTGSVNLVCDISGDEYLENLDENLDFYLSNGAVSLSNETFEEVLECEGGIIDFEDILRSEIEIIICDYHIKE</sequence>
<comment type="caution">
    <text evidence="1">The sequence shown here is derived from an EMBL/GenBank/DDBJ whole genome shotgun (WGS) entry which is preliminary data.</text>
</comment>
<name>A0ABT4VFJ4_9HELI</name>
<reference evidence="1 2" key="1">
    <citation type="submission" date="2023-01" db="EMBL/GenBank/DDBJ databases">
        <title>Description of Helicobacter ibis sp. nov. isolated from faecal droppings of black-faced ibis (Theristicus melanopis).</title>
        <authorList>
            <person name="Lopez-Cantillo M."/>
            <person name="Vidal-Veuthey B."/>
            <person name="Mella A."/>
            <person name="De La Haba R."/>
            <person name="Collado L."/>
        </authorList>
    </citation>
    <scope>NUCLEOTIDE SEQUENCE [LARGE SCALE GENOMIC DNA]</scope>
    <source>
        <strain evidence="1 2">A82</strain>
    </source>
</reference>
<evidence type="ECO:0000313" key="2">
    <source>
        <dbReference type="Proteomes" id="UP001210261"/>
    </source>
</evidence>
<accession>A0ABT4VFJ4</accession>
<organism evidence="1 2">
    <name type="scientific">Helicobacter ibis</name>
    <dbReference type="NCBI Taxonomy" id="2962633"/>
    <lineage>
        <taxon>Bacteria</taxon>
        <taxon>Pseudomonadati</taxon>
        <taxon>Campylobacterota</taxon>
        <taxon>Epsilonproteobacteria</taxon>
        <taxon>Campylobacterales</taxon>
        <taxon>Helicobacteraceae</taxon>
        <taxon>Helicobacter</taxon>
    </lineage>
</organism>
<proteinExistence type="predicted"/>
<evidence type="ECO:0000313" key="1">
    <source>
        <dbReference type="EMBL" id="MDA3969481.1"/>
    </source>
</evidence>
<dbReference type="RefSeq" id="WP_271021838.1">
    <property type="nucleotide sequence ID" value="NZ_JAQHXR010000004.1"/>
</dbReference>
<dbReference type="Proteomes" id="UP001210261">
    <property type="component" value="Unassembled WGS sequence"/>
</dbReference>
<dbReference type="EMBL" id="JAQHXR010000004">
    <property type="protein sequence ID" value="MDA3969481.1"/>
    <property type="molecule type" value="Genomic_DNA"/>
</dbReference>
<protein>
    <recommendedName>
        <fullName evidence="3">DUF177 domain-containing protein</fullName>
    </recommendedName>
</protein>
<evidence type="ECO:0008006" key="3">
    <source>
        <dbReference type="Google" id="ProtNLM"/>
    </source>
</evidence>